<dbReference type="GO" id="GO:0016746">
    <property type="term" value="F:acyltransferase activity"/>
    <property type="evidence" value="ECO:0007669"/>
    <property type="project" value="UniProtKB-KW"/>
</dbReference>
<evidence type="ECO:0000313" key="3">
    <source>
        <dbReference type="EMBL" id="MDG4474585.1"/>
    </source>
</evidence>
<name>A0A9X4MEG2_9BACT</name>
<evidence type="ECO:0000256" key="1">
    <source>
        <dbReference type="SAM" id="Phobius"/>
    </source>
</evidence>
<keyword evidence="3" id="KW-0808">Transferase</keyword>
<accession>A0A9X4MEG2</accession>
<comment type="caution">
    <text evidence="3">The sequence shown here is derived from an EMBL/GenBank/DDBJ whole genome shotgun (WGS) entry which is preliminary data.</text>
</comment>
<feature type="domain" description="DUF374" evidence="2">
    <location>
        <begin position="70"/>
        <end position="134"/>
    </location>
</feature>
<sequence length="230" mass="24979">MAVKNGFVYRLLLVVVPWLYGGLSRLLFATCRVRVHGRENLDRCEVQAKPFVGLFWHYSVFVAVALISGRGRGWAAMVSASKDAEFVARILARQGVVPVRGSRSRGGLGALKGLIALLDQGNNAAIVGDGSQGPPRVMQAGALLLASKSGAPILPLAVAADRFWAFGSWDRTLLPKPFAQLHLWYGEPLSVPEKAGSEEIEQCRLEMEHRLNGLYAQAWGEFGKESHDGA</sequence>
<gene>
    <name evidence="3" type="ORF">OLX77_00245</name>
</gene>
<evidence type="ECO:0000313" key="4">
    <source>
        <dbReference type="Proteomes" id="UP001154240"/>
    </source>
</evidence>
<evidence type="ECO:0000259" key="2">
    <source>
        <dbReference type="Pfam" id="PF04028"/>
    </source>
</evidence>
<reference evidence="3" key="2">
    <citation type="submission" date="2022-10" db="EMBL/GenBank/DDBJ databases">
        <authorList>
            <person name="Aronson H.S."/>
        </authorList>
    </citation>
    <scope>NUCLEOTIDE SEQUENCE</scope>
    <source>
        <strain evidence="3">RS19-109</strain>
    </source>
</reference>
<keyword evidence="1" id="KW-1133">Transmembrane helix</keyword>
<dbReference type="Pfam" id="PF04028">
    <property type="entry name" value="DUF374"/>
    <property type="match status" value="1"/>
</dbReference>
<feature type="transmembrane region" description="Helical" evidence="1">
    <location>
        <begin position="7"/>
        <end position="28"/>
    </location>
</feature>
<dbReference type="Proteomes" id="UP001154240">
    <property type="component" value="Unassembled WGS sequence"/>
</dbReference>
<dbReference type="CDD" id="cd07983">
    <property type="entry name" value="LPLAT_DUF374-like"/>
    <property type="match status" value="1"/>
</dbReference>
<keyword evidence="3" id="KW-0012">Acyltransferase</keyword>
<keyword evidence="1" id="KW-0812">Transmembrane</keyword>
<keyword evidence="1" id="KW-0472">Membrane</keyword>
<dbReference type="RefSeq" id="WP_307631567.1">
    <property type="nucleotide sequence ID" value="NZ_JAPHEH010000001.1"/>
</dbReference>
<reference evidence="3" key="1">
    <citation type="journal article" date="2022" name="bioRxiv">
        <title>Thiovibrio frasassiensisgen. nov., sp. nov., an autotrophic, elemental sulfur disproportionating bacterium isolated from sulfidic karst sediment, and proposal of Thiovibrionaceae fam. nov.</title>
        <authorList>
            <person name="Aronson H."/>
            <person name="Thomas C."/>
            <person name="Bhattacharyya M."/>
            <person name="Eckstein S."/>
            <person name="Jensen S."/>
            <person name="Barco R."/>
            <person name="Macalady J."/>
            <person name="Amend J."/>
        </authorList>
    </citation>
    <scope>NUCLEOTIDE SEQUENCE</scope>
    <source>
        <strain evidence="3">RS19-109</strain>
    </source>
</reference>
<keyword evidence="4" id="KW-1185">Reference proteome</keyword>
<proteinExistence type="predicted"/>
<dbReference type="EMBL" id="JAPHEH010000001">
    <property type="protein sequence ID" value="MDG4474585.1"/>
    <property type="molecule type" value="Genomic_DNA"/>
</dbReference>
<dbReference type="AlphaFoldDB" id="A0A9X4MEG2"/>
<dbReference type="InterPro" id="IPR007172">
    <property type="entry name" value="DUF374"/>
</dbReference>
<organism evidence="3 4">
    <name type="scientific">Thiovibrio frasassiensis</name>
    <dbReference type="NCBI Taxonomy" id="2984131"/>
    <lineage>
        <taxon>Bacteria</taxon>
        <taxon>Pseudomonadati</taxon>
        <taxon>Thermodesulfobacteriota</taxon>
        <taxon>Desulfobulbia</taxon>
        <taxon>Desulfobulbales</taxon>
        <taxon>Thiovibrionaceae</taxon>
        <taxon>Thiovibrio</taxon>
    </lineage>
</organism>
<protein>
    <submittedName>
        <fullName evidence="3">Lysophospholipid acyltransferase family protein</fullName>
    </submittedName>
</protein>